<dbReference type="EMBL" id="LSBI01000007">
    <property type="protein sequence ID" value="OAQ85914.1"/>
    <property type="molecule type" value="Genomic_DNA"/>
</dbReference>
<proteinExistence type="predicted"/>
<dbReference type="EMBL" id="LSBH01000006">
    <property type="protein sequence ID" value="OAQ77077.1"/>
    <property type="molecule type" value="Genomic_DNA"/>
</dbReference>
<organism evidence="1 4">
    <name type="scientific">Purpureocillium lilacinum</name>
    <name type="common">Paecilomyces lilacinus</name>
    <dbReference type="NCBI Taxonomy" id="33203"/>
    <lineage>
        <taxon>Eukaryota</taxon>
        <taxon>Fungi</taxon>
        <taxon>Dikarya</taxon>
        <taxon>Ascomycota</taxon>
        <taxon>Pezizomycotina</taxon>
        <taxon>Sordariomycetes</taxon>
        <taxon>Hypocreomycetidae</taxon>
        <taxon>Hypocreales</taxon>
        <taxon>Ophiocordycipitaceae</taxon>
        <taxon>Purpureocillium</taxon>
    </lineage>
</organism>
<protein>
    <submittedName>
        <fullName evidence="1">Uncharacterized protein</fullName>
    </submittedName>
</protein>
<accession>A0A179GGU5</accession>
<dbReference type="EMBL" id="LCWV01000021">
    <property type="protein sequence ID" value="PWI66955.1"/>
    <property type="molecule type" value="Genomic_DNA"/>
</dbReference>
<dbReference type="Proteomes" id="UP000078240">
    <property type="component" value="Unassembled WGS sequence"/>
</dbReference>
<evidence type="ECO:0000313" key="5">
    <source>
        <dbReference type="Proteomes" id="UP000245956"/>
    </source>
</evidence>
<evidence type="ECO:0000313" key="2">
    <source>
        <dbReference type="EMBL" id="OAQ85914.1"/>
    </source>
</evidence>
<reference evidence="1 4" key="3">
    <citation type="submission" date="2016-01" db="EMBL/GenBank/DDBJ databases">
        <title>Biosynthesis of antibiotic leucinostatins and their inhibition on Phytophthora in bio-control Purpureocillium lilacinum.</title>
        <authorList>
            <person name="Wang G."/>
            <person name="Liu Z."/>
            <person name="Lin R."/>
            <person name="Li E."/>
            <person name="Mao Z."/>
            <person name="Ling J."/>
            <person name="Yin W."/>
            <person name="Xie B."/>
        </authorList>
    </citation>
    <scope>NUCLEOTIDE SEQUENCE [LARGE SCALE GENOMIC DNA]</scope>
    <source>
        <strain evidence="1">PLBJ-1</strain>
        <strain evidence="2">PLFJ-1</strain>
    </source>
</reference>
<dbReference type="AlphaFoldDB" id="A0A179GGU5"/>
<evidence type="ECO:0000313" key="4">
    <source>
        <dbReference type="Proteomes" id="UP000078240"/>
    </source>
</evidence>
<gene>
    <name evidence="3" type="ORF">PCL_04461</name>
    <name evidence="1" type="ORF">VFPBJ_07549</name>
    <name evidence="2" type="ORF">VFPFJ_08303</name>
</gene>
<dbReference type="Proteomes" id="UP000078340">
    <property type="component" value="Unassembled WGS sequence"/>
</dbReference>
<sequence length="157" mass="17797">MSPRMLFPLDWNRAASPSLLTTSLEPSAPDSRRANDAIPVPIPVAVPFSPPPKMMEIDFLRTHAFQCHAIVRNGSRCQEITGLTQQTWNPPCKKCGLRPKAGDYSVKYVPMPGPMVQQTINGDWVSSSKVVYRWSFDEELQREDTQEKIIEEVLRKD</sequence>
<dbReference type="GeneID" id="28890426"/>
<comment type="caution">
    <text evidence="1">The sequence shown here is derived from an EMBL/GenBank/DDBJ whole genome shotgun (WGS) entry which is preliminary data.</text>
</comment>
<dbReference type="Proteomes" id="UP000245956">
    <property type="component" value="Unassembled WGS sequence"/>
</dbReference>
<name>A0A179GGU5_PURLI</name>
<dbReference type="KEGG" id="plj:28890426"/>
<evidence type="ECO:0000313" key="3">
    <source>
        <dbReference type="EMBL" id="PWI66955.1"/>
    </source>
</evidence>
<evidence type="ECO:0000313" key="1">
    <source>
        <dbReference type="EMBL" id="OAQ77077.1"/>
    </source>
</evidence>
<reference evidence="3 5" key="2">
    <citation type="journal article" date="2016" name="Front. Microbiol.">
        <title>Genome and transcriptome sequences reveal the specific parasitism of the nematophagous Purpureocillium lilacinum 36-1.</title>
        <authorList>
            <person name="Xie J."/>
            <person name="Li S."/>
            <person name="Mo C."/>
            <person name="Xiao X."/>
            <person name="Peng D."/>
            <person name="Wang G."/>
            <person name="Xiao Y."/>
        </authorList>
    </citation>
    <scope>NUCLEOTIDE SEQUENCE [LARGE SCALE GENOMIC DNA]</scope>
    <source>
        <strain evidence="3 5">36-1</strain>
    </source>
</reference>
<reference evidence="3" key="1">
    <citation type="submission" date="2015-05" db="EMBL/GenBank/DDBJ databases">
        <authorList>
            <person name="Wang D.B."/>
            <person name="Wang M."/>
        </authorList>
    </citation>
    <scope>NUCLEOTIDE SEQUENCE</scope>
    <source>
        <strain evidence="3">36-1</strain>
    </source>
</reference>